<dbReference type="Gene3D" id="1.10.238.10">
    <property type="entry name" value="EF-hand"/>
    <property type="match status" value="2"/>
</dbReference>
<evidence type="ECO:0000256" key="5">
    <source>
        <dbReference type="ARBA" id="ARBA00022837"/>
    </source>
</evidence>
<keyword evidence="13" id="KW-1185">Reference proteome</keyword>
<dbReference type="Gene3D" id="3.30.60.30">
    <property type="match status" value="1"/>
</dbReference>
<dbReference type="InterPro" id="IPR018247">
    <property type="entry name" value="EF_Hand_1_Ca_BS"/>
</dbReference>
<organism evidence="12 13">
    <name type="scientific">Strongylocentrotus purpuratus</name>
    <name type="common">Purple sea urchin</name>
    <dbReference type="NCBI Taxonomy" id="7668"/>
    <lineage>
        <taxon>Eukaryota</taxon>
        <taxon>Metazoa</taxon>
        <taxon>Echinodermata</taxon>
        <taxon>Eleutherozoa</taxon>
        <taxon>Echinozoa</taxon>
        <taxon>Echinoidea</taxon>
        <taxon>Euechinoidea</taxon>
        <taxon>Echinacea</taxon>
        <taxon>Camarodonta</taxon>
        <taxon>Echinidea</taxon>
        <taxon>Strongylocentrotidae</taxon>
        <taxon>Strongylocentrotus</taxon>
    </lineage>
</organism>
<dbReference type="InterPro" id="IPR036857">
    <property type="entry name" value="Thyroglobulin_1_sf"/>
</dbReference>
<dbReference type="InterPro" id="IPR019577">
    <property type="entry name" value="SPARC/Testican_Ca-bd-dom"/>
</dbReference>
<keyword evidence="7" id="KW-0325">Glycoprotein</keyword>
<dbReference type="InterPro" id="IPR011992">
    <property type="entry name" value="EF-hand-dom_pair"/>
</dbReference>
<dbReference type="CDD" id="cd00191">
    <property type="entry name" value="TY"/>
    <property type="match status" value="2"/>
</dbReference>
<dbReference type="GeneID" id="588667"/>
<dbReference type="OMA" id="KRMGPNP"/>
<feature type="disulfide bond" evidence="8">
    <location>
        <begin position="418"/>
        <end position="425"/>
    </location>
</feature>
<evidence type="ECO:0000256" key="7">
    <source>
        <dbReference type="ARBA" id="ARBA00023180"/>
    </source>
</evidence>
<evidence type="ECO:0000256" key="1">
    <source>
        <dbReference type="ARBA" id="ARBA00004613"/>
    </source>
</evidence>
<keyword evidence="5" id="KW-0106">Calcium</keyword>
<dbReference type="Pfam" id="PF07648">
    <property type="entry name" value="Kazal_2"/>
    <property type="match status" value="1"/>
</dbReference>
<name>A0A7M7HJN0_STRPU</name>
<dbReference type="PROSITE" id="PS00484">
    <property type="entry name" value="THYROGLOBULIN_1_1"/>
    <property type="match status" value="2"/>
</dbReference>
<evidence type="ECO:0000256" key="6">
    <source>
        <dbReference type="ARBA" id="ARBA00023157"/>
    </source>
</evidence>
<dbReference type="GO" id="GO:0050840">
    <property type="term" value="F:extracellular matrix binding"/>
    <property type="evidence" value="ECO:0000318"/>
    <property type="project" value="GO_Central"/>
</dbReference>
<dbReference type="SUPFAM" id="SSF100895">
    <property type="entry name" value="Kazal-type serine protease inhibitors"/>
    <property type="match status" value="1"/>
</dbReference>
<evidence type="ECO:0008006" key="14">
    <source>
        <dbReference type="Google" id="ProtNLM"/>
    </source>
</evidence>
<dbReference type="SMART" id="SM00280">
    <property type="entry name" value="KAZAL"/>
    <property type="match status" value="1"/>
</dbReference>
<feature type="region of interest" description="Disordered" evidence="9">
    <location>
        <begin position="314"/>
        <end position="339"/>
    </location>
</feature>
<dbReference type="FunFam" id="4.10.800.10:FF:000004">
    <property type="entry name" value="SPARC-related modular calcium-binding protein 1"/>
    <property type="match status" value="1"/>
</dbReference>
<accession>A0A7M7HJN0</accession>
<dbReference type="Pfam" id="PF00086">
    <property type="entry name" value="Thyroglobulin_1"/>
    <property type="match status" value="2"/>
</dbReference>
<dbReference type="InterPro" id="IPR000716">
    <property type="entry name" value="Thyroglobulin_1"/>
</dbReference>
<sequence>MAAIDSSCFLEHKLRQNSRAITGTLLAILIMLSDASVSFATRFQLNPENTQTQNPECNMDCSNQRPKPFCGTDGRTYLSKCEVKKARCQGWNVRKEHNGPCAVELTKCQLERAQNLQQPDSSSLFVPQCNEDGSYAMIQCHKSFGYCWCVTEEGKPIAGSSVREGNPTCNRQADEPIVDNPPTFKGTSSSSGGSRCRQDKREEFNKNLKRIFKEEYARLPRADIAPIPFSSSRATLEWEKQVIEWKFGSLDENEDANLDSKELKPLLRLMKKIIKPKVCAKDFVKICDLDADDRLTEMEWSLCLGVDNIHDGHWSDSSDNENEQPEEPTVDSGGPQDGRSSTNEHLFLSFLISTASPPLLVTRQIPHGDNADSDNQNVPVLSCETERLRALEEQERTSASVVFVPQCTITGDYMAVQCHEQMQYCWCVYVDTGKPIPGTSVRDSTKEDCSPLATSRGPITPRVFVDCPDDKKKRFLIKLIEKLYAEMTVTDALLIETTTQAAEDLSPNHKDESIVWKFGQLDRNGNNYLEAKETATFATEIDLIKSSKKCRNNFLDFCDANQDSRLALKEWLHCFDITPPVATEAPPRRGRNPFIDRLT</sequence>
<comment type="subcellular location">
    <subcellularLocation>
        <location evidence="1">Secreted</location>
    </subcellularLocation>
</comment>
<dbReference type="KEGG" id="spu:588667"/>
<evidence type="ECO:0000256" key="9">
    <source>
        <dbReference type="SAM" id="MobiDB-lite"/>
    </source>
</evidence>
<feature type="domain" description="Kazal-like" evidence="11">
    <location>
        <begin position="51"/>
        <end position="103"/>
    </location>
</feature>
<dbReference type="PANTHER" id="PTHR12352:SF30">
    <property type="entry name" value="FI05255P"/>
    <property type="match status" value="1"/>
</dbReference>
<dbReference type="SUPFAM" id="SSF47473">
    <property type="entry name" value="EF-hand"/>
    <property type="match status" value="2"/>
</dbReference>
<dbReference type="GO" id="GO:0005509">
    <property type="term" value="F:calcium ion binding"/>
    <property type="evidence" value="ECO:0007669"/>
    <property type="project" value="InterPro"/>
</dbReference>
<feature type="disulfide bond" evidence="8">
    <location>
        <begin position="140"/>
        <end position="147"/>
    </location>
</feature>
<proteinExistence type="predicted"/>
<dbReference type="PROSITE" id="PS51465">
    <property type="entry name" value="KAZAL_2"/>
    <property type="match status" value="1"/>
</dbReference>
<dbReference type="OrthoDB" id="5986054at2759"/>
<dbReference type="SUPFAM" id="SSF57610">
    <property type="entry name" value="Thyroglobulin type-1 domain"/>
    <property type="match status" value="2"/>
</dbReference>
<keyword evidence="6 8" id="KW-1015">Disulfide bond</keyword>
<dbReference type="PANTHER" id="PTHR12352">
    <property type="entry name" value="SECRETED MODULAR CALCIUM-BINDING PROTEIN"/>
    <property type="match status" value="1"/>
</dbReference>
<keyword evidence="2" id="KW-0964">Secreted</keyword>
<dbReference type="InterPro" id="IPR036058">
    <property type="entry name" value="Kazal_dom_sf"/>
</dbReference>
<dbReference type="CDD" id="cd00104">
    <property type="entry name" value="KAZAL_FS"/>
    <property type="match status" value="1"/>
</dbReference>
<evidence type="ECO:0000256" key="2">
    <source>
        <dbReference type="ARBA" id="ARBA00022525"/>
    </source>
</evidence>
<evidence type="ECO:0000256" key="4">
    <source>
        <dbReference type="ARBA" id="ARBA00022737"/>
    </source>
</evidence>
<feature type="disulfide bond" evidence="8">
    <location>
        <begin position="149"/>
        <end position="169"/>
    </location>
</feature>
<dbReference type="GO" id="GO:0005615">
    <property type="term" value="C:extracellular space"/>
    <property type="evidence" value="ECO:0000318"/>
    <property type="project" value="GO_Central"/>
</dbReference>
<feature type="region of interest" description="Disordered" evidence="9">
    <location>
        <begin position="161"/>
        <end position="199"/>
    </location>
</feature>
<feature type="domain" description="Thyroglobulin type-1" evidence="10">
    <location>
        <begin position="105"/>
        <end position="169"/>
    </location>
</feature>
<dbReference type="EnsemblMetazoa" id="XM_011675518">
    <property type="protein sequence ID" value="XP_011673820"/>
    <property type="gene ID" value="LOC588667"/>
</dbReference>
<protein>
    <recommendedName>
        <fullName evidence="14">SPARC-related modular calcium-binding protein 1</fullName>
    </recommendedName>
</protein>
<reference evidence="13" key="1">
    <citation type="submission" date="2015-02" db="EMBL/GenBank/DDBJ databases">
        <title>Genome sequencing for Strongylocentrotus purpuratus.</title>
        <authorList>
            <person name="Murali S."/>
            <person name="Liu Y."/>
            <person name="Vee V."/>
            <person name="English A."/>
            <person name="Wang M."/>
            <person name="Skinner E."/>
            <person name="Han Y."/>
            <person name="Muzny D.M."/>
            <person name="Worley K.C."/>
            <person name="Gibbs R.A."/>
        </authorList>
    </citation>
    <scope>NUCLEOTIDE SEQUENCE</scope>
</reference>
<evidence type="ECO:0000313" key="12">
    <source>
        <dbReference type="EnsemblMetazoa" id="XP_011673820"/>
    </source>
</evidence>
<feature type="domain" description="Thyroglobulin type-1" evidence="10">
    <location>
        <begin position="380"/>
        <end position="449"/>
    </location>
</feature>
<evidence type="ECO:0000256" key="3">
    <source>
        <dbReference type="ARBA" id="ARBA00022729"/>
    </source>
</evidence>
<reference evidence="12" key="2">
    <citation type="submission" date="2021-01" db="UniProtKB">
        <authorList>
            <consortium name="EnsemblMetazoa"/>
        </authorList>
    </citation>
    <scope>IDENTIFICATION</scope>
</reference>
<evidence type="ECO:0000259" key="10">
    <source>
        <dbReference type="PROSITE" id="PS51162"/>
    </source>
</evidence>
<dbReference type="Pfam" id="PF10591">
    <property type="entry name" value="SPARC_Ca_bdg"/>
    <property type="match status" value="2"/>
</dbReference>
<dbReference type="Gene3D" id="4.10.800.10">
    <property type="entry name" value="Thyroglobulin type-1"/>
    <property type="match status" value="2"/>
</dbReference>
<evidence type="ECO:0000313" key="13">
    <source>
        <dbReference type="Proteomes" id="UP000007110"/>
    </source>
</evidence>
<dbReference type="GO" id="GO:0005604">
    <property type="term" value="C:basement membrane"/>
    <property type="evidence" value="ECO:0000318"/>
    <property type="project" value="GO_Central"/>
</dbReference>
<dbReference type="InterPro" id="IPR002350">
    <property type="entry name" value="Kazal_dom"/>
</dbReference>
<dbReference type="Proteomes" id="UP000007110">
    <property type="component" value="Unassembled WGS sequence"/>
</dbReference>
<evidence type="ECO:0000256" key="8">
    <source>
        <dbReference type="PROSITE-ProRule" id="PRU00500"/>
    </source>
</evidence>
<dbReference type="CDD" id="cd16234">
    <property type="entry name" value="EFh_SPARC_SMOC"/>
    <property type="match status" value="1"/>
</dbReference>
<evidence type="ECO:0000259" key="11">
    <source>
        <dbReference type="PROSITE" id="PS51465"/>
    </source>
</evidence>
<dbReference type="GO" id="GO:0030198">
    <property type="term" value="P:extracellular matrix organization"/>
    <property type="evidence" value="ECO:0000318"/>
    <property type="project" value="GO_Central"/>
</dbReference>
<dbReference type="AlphaFoldDB" id="A0A7M7HJN0"/>
<keyword evidence="3" id="KW-0732">Signal</keyword>
<feature type="compositionally biased region" description="Acidic residues" evidence="9">
    <location>
        <begin position="318"/>
        <end position="329"/>
    </location>
</feature>
<dbReference type="RefSeq" id="XP_011673820.2">
    <property type="nucleotide sequence ID" value="XM_011675518.2"/>
</dbReference>
<comment type="caution">
    <text evidence="8">Lacks conserved residue(s) required for the propagation of feature annotation.</text>
</comment>
<dbReference type="PROSITE" id="PS51162">
    <property type="entry name" value="THYROGLOBULIN_1_2"/>
    <property type="match status" value="2"/>
</dbReference>
<keyword evidence="4" id="KW-0677">Repeat</keyword>
<dbReference type="SMART" id="SM00211">
    <property type="entry name" value="TY"/>
    <property type="match status" value="2"/>
</dbReference>
<dbReference type="GO" id="GO:0008201">
    <property type="term" value="F:heparin binding"/>
    <property type="evidence" value="ECO:0000318"/>
    <property type="project" value="GO_Central"/>
</dbReference>
<dbReference type="InterPro" id="IPR051950">
    <property type="entry name" value="Dev_reg/Prot_inhib"/>
</dbReference>
<dbReference type="PROSITE" id="PS00018">
    <property type="entry name" value="EF_HAND_1"/>
    <property type="match status" value="1"/>
</dbReference>
<dbReference type="InParanoid" id="A0A7M7HJN0"/>